<accession>A0A832TB71</accession>
<dbReference type="InterPro" id="IPR036388">
    <property type="entry name" value="WH-like_DNA-bd_sf"/>
</dbReference>
<evidence type="ECO:0000313" key="2">
    <source>
        <dbReference type="Proteomes" id="UP000617544"/>
    </source>
</evidence>
<dbReference type="EMBL" id="DUJN01000008">
    <property type="protein sequence ID" value="HII61828.1"/>
    <property type="molecule type" value="Genomic_DNA"/>
</dbReference>
<dbReference type="SUPFAM" id="SSF46785">
    <property type="entry name" value="Winged helix' DNA-binding domain"/>
    <property type="match status" value="1"/>
</dbReference>
<dbReference type="AlphaFoldDB" id="A0A832TB71"/>
<dbReference type="RefSeq" id="WP_048053315.1">
    <property type="nucleotide sequence ID" value="NZ_DUJN01000008.1"/>
</dbReference>
<dbReference type="Gene3D" id="1.10.10.10">
    <property type="entry name" value="Winged helix-like DNA-binding domain superfamily/Winged helix DNA-binding domain"/>
    <property type="match status" value="1"/>
</dbReference>
<dbReference type="InterPro" id="IPR036390">
    <property type="entry name" value="WH_DNA-bd_sf"/>
</dbReference>
<dbReference type="Proteomes" id="UP000617544">
    <property type="component" value="Unassembled WGS sequence"/>
</dbReference>
<dbReference type="GeneID" id="1443450"/>
<evidence type="ECO:0000313" key="1">
    <source>
        <dbReference type="EMBL" id="HII61828.1"/>
    </source>
</evidence>
<sequence length="67" mass="7758">MHSKEFIYKVLATKKKAVSLKRLSSELETPMPRLLQTLKKLESDGLVEITYNKEIIVRAKTMNDYTS</sequence>
<proteinExistence type="predicted"/>
<gene>
    <name evidence="1" type="ORF">HA331_08865</name>
</gene>
<reference evidence="1" key="1">
    <citation type="journal article" date="2020" name="bioRxiv">
        <title>A rank-normalized archaeal taxonomy based on genome phylogeny resolves widespread incomplete and uneven classifications.</title>
        <authorList>
            <person name="Rinke C."/>
            <person name="Chuvochina M."/>
            <person name="Mussig A.J."/>
            <person name="Chaumeil P.-A."/>
            <person name="Waite D.W."/>
            <person name="Whitman W.B."/>
            <person name="Parks D.H."/>
            <person name="Hugenholtz P."/>
        </authorList>
    </citation>
    <scope>NUCLEOTIDE SEQUENCE</scope>
    <source>
        <strain evidence="1">UBA8834</strain>
    </source>
</reference>
<organism evidence="1 2">
    <name type="scientific">Pyrococcus horikoshii</name>
    <dbReference type="NCBI Taxonomy" id="53953"/>
    <lineage>
        <taxon>Archaea</taxon>
        <taxon>Methanobacteriati</taxon>
        <taxon>Methanobacteriota</taxon>
        <taxon>Thermococci</taxon>
        <taxon>Thermococcales</taxon>
        <taxon>Thermococcaceae</taxon>
        <taxon>Pyrococcus</taxon>
    </lineage>
</organism>
<name>A0A832TB71_PYRHR</name>
<comment type="caution">
    <text evidence="1">The sequence shown here is derived from an EMBL/GenBank/DDBJ whole genome shotgun (WGS) entry which is preliminary data.</text>
</comment>
<protein>
    <submittedName>
        <fullName evidence="1">ArsR family transcriptional regulator</fullName>
    </submittedName>
</protein>